<feature type="domain" description="DUF676" evidence="2">
    <location>
        <begin position="381"/>
        <end position="495"/>
    </location>
</feature>
<protein>
    <submittedName>
        <fullName evidence="3">Alpha/beta hydrolase</fullName>
    </submittedName>
</protein>
<dbReference type="Gene3D" id="3.40.50.1820">
    <property type="entry name" value="alpha/beta hydrolase"/>
    <property type="match status" value="1"/>
</dbReference>
<dbReference type="InterPro" id="IPR029058">
    <property type="entry name" value="AB_hydrolase_fold"/>
</dbReference>
<dbReference type="AlphaFoldDB" id="A0A3G2T1U8"/>
<dbReference type="InterPro" id="IPR007751">
    <property type="entry name" value="DUF676_lipase-like"/>
</dbReference>
<dbReference type="Pfam" id="PF05057">
    <property type="entry name" value="DUF676"/>
    <property type="match status" value="1"/>
</dbReference>
<feature type="signal peptide" evidence="1">
    <location>
        <begin position="1"/>
        <end position="32"/>
    </location>
</feature>
<gene>
    <name evidence="3" type="ORF">CDG68_11130</name>
</gene>
<dbReference type="EMBL" id="CP033133">
    <property type="protein sequence ID" value="AYO54154.1"/>
    <property type="molecule type" value="Genomic_DNA"/>
</dbReference>
<evidence type="ECO:0000313" key="3">
    <source>
        <dbReference type="EMBL" id="AYO54154.1"/>
    </source>
</evidence>
<evidence type="ECO:0000256" key="1">
    <source>
        <dbReference type="SAM" id="SignalP"/>
    </source>
</evidence>
<name>A0A3G2T1U8_9GAMM</name>
<organism evidence="3 4">
    <name type="scientific">Acinetobacter wuhouensis</name>
    <dbReference type="NCBI Taxonomy" id="1879050"/>
    <lineage>
        <taxon>Bacteria</taxon>
        <taxon>Pseudomonadati</taxon>
        <taxon>Pseudomonadota</taxon>
        <taxon>Gammaproteobacteria</taxon>
        <taxon>Moraxellales</taxon>
        <taxon>Moraxellaceae</taxon>
        <taxon>Acinetobacter</taxon>
    </lineage>
</organism>
<dbReference type="GO" id="GO:0016787">
    <property type="term" value="F:hydrolase activity"/>
    <property type="evidence" value="ECO:0007669"/>
    <property type="project" value="UniProtKB-KW"/>
</dbReference>
<sequence>MPRLIKSKTFKFSAHSSSLRIFTLAALVSSLAACQVVQLRVNQLSTSLSNKTDNYLTHHRLSEATLSSLYIVGQNSDRCLSQADECISNIQENRTLENEDLYATASEIYLAKALQIQDQHLSALKPQQNLDKNTQDFLKQELYLLDKSLRNSYAYLFKLPQKAETRLFDQRQSQVRTFYNYALSRLIISQYILHPSPTFPEQFNIGNSQYSLNFDQYPQLKNMPIESLKSSYNLNFSGFYAINRQEGLGSEFVVVKAETKQNKKNEFILNPEQYYAHQPNPNIHRAKYLPVSTVAQPLDFKLTGTQIINGAPFKIQILNPYQYHTTEVNLKPYTFTANYSVPFGLWLSENNLGSAGYKTLLNREQNLIMPHLFMLEPYQPNKKIIVMIHGLASSPEAWIALTNNIMGDKVLRDNYQVWQVFYSTNMPIFESRFQIHALLKQVFATTEPNSESSKNAVLIGHSMGGIISRLLVSDQDISTQAIPLMSAAQKHKLDQEPIIKERFIFRSLPQFSRAIFIASPHHGTPYADRWFTNFAKKIIVLPQNFFNAIEFNQSTTGNKHNLNQGLAFNGASNLSPNSSFMKLTSDILPNQKFIYHSIMGNQVKSHDPQKMNDGFVPYLSSHLTGQSSVKVIQGGHSIQETPEAVLELRRILRDNLNDYKNYLELNK</sequence>
<keyword evidence="3" id="KW-0378">Hydrolase</keyword>
<accession>A0A3G2T1U8</accession>
<proteinExistence type="predicted"/>
<dbReference type="PANTHER" id="PTHR37946:SF1">
    <property type="entry name" value="SLL1969 PROTEIN"/>
    <property type="match status" value="1"/>
</dbReference>
<evidence type="ECO:0000313" key="4">
    <source>
        <dbReference type="Proteomes" id="UP000279962"/>
    </source>
</evidence>
<dbReference type="Proteomes" id="UP000279962">
    <property type="component" value="Chromosome"/>
</dbReference>
<dbReference type="SUPFAM" id="SSF53474">
    <property type="entry name" value="alpha/beta-Hydrolases"/>
    <property type="match status" value="1"/>
</dbReference>
<feature type="chain" id="PRO_5017995476" evidence="1">
    <location>
        <begin position="33"/>
        <end position="667"/>
    </location>
</feature>
<dbReference type="PROSITE" id="PS51257">
    <property type="entry name" value="PROKAR_LIPOPROTEIN"/>
    <property type="match status" value="1"/>
</dbReference>
<keyword evidence="1" id="KW-0732">Signal</keyword>
<evidence type="ECO:0000259" key="2">
    <source>
        <dbReference type="Pfam" id="PF05057"/>
    </source>
</evidence>
<reference evidence="3 4" key="1">
    <citation type="submission" date="2018-10" db="EMBL/GenBank/DDBJ databases">
        <title>The complete genome of Acinetobacter wuhouensis strain WCHAW010062.</title>
        <authorList>
            <person name="Hu Y."/>
            <person name="Long H."/>
            <person name="Feng Y."/>
            <person name="Zong Z."/>
        </authorList>
    </citation>
    <scope>NUCLEOTIDE SEQUENCE [LARGE SCALE GENOMIC DNA]</scope>
    <source>
        <strain evidence="3 4">WCHAW010062</strain>
    </source>
</reference>
<dbReference type="PANTHER" id="PTHR37946">
    <property type="entry name" value="SLL1969 PROTEIN"/>
    <property type="match status" value="1"/>
</dbReference>
<dbReference type="RefSeq" id="WP_087554150.1">
    <property type="nucleotide sequence ID" value="NZ_CP033133.1"/>
</dbReference>